<dbReference type="SUPFAM" id="SSF53474">
    <property type="entry name" value="alpha/beta-Hydrolases"/>
    <property type="match status" value="1"/>
</dbReference>
<evidence type="ECO:0000313" key="2">
    <source>
        <dbReference type="EMBL" id="GAA4260222.1"/>
    </source>
</evidence>
<feature type="signal peptide" evidence="1">
    <location>
        <begin position="1"/>
        <end position="34"/>
    </location>
</feature>
<evidence type="ECO:0000313" key="3">
    <source>
        <dbReference type="Proteomes" id="UP001500620"/>
    </source>
</evidence>
<dbReference type="InterPro" id="IPR029058">
    <property type="entry name" value="AB_hydrolase_fold"/>
</dbReference>
<protein>
    <recommendedName>
        <fullName evidence="4">Alpha/beta hydrolase</fullName>
    </recommendedName>
</protein>
<gene>
    <name evidence="2" type="ORF">GCM10022255_088050</name>
</gene>
<name>A0ABP8DN96_9ACTN</name>
<dbReference type="EMBL" id="BAABAT010000039">
    <property type="protein sequence ID" value="GAA4260222.1"/>
    <property type="molecule type" value="Genomic_DNA"/>
</dbReference>
<evidence type="ECO:0008006" key="4">
    <source>
        <dbReference type="Google" id="ProtNLM"/>
    </source>
</evidence>
<feature type="chain" id="PRO_5046340694" description="Alpha/beta hydrolase" evidence="1">
    <location>
        <begin position="35"/>
        <end position="275"/>
    </location>
</feature>
<sequence length="275" mass="27310">MQPDGGLVGRTGMRIMTGILCVLLLAACSNGADGAEAGATAQPAATTARAAPSPTDRLCGDPELNDKQVSFAGQAGAYLAGYVLGSGSVTLVLAAQASATGCSWLAWAKQQAAAGYRVLAFDFNSEGRSQRADTGKLSGDVSAAIAYARAKGGRDVVLIGASRGATATLIAASRLEPPATAVISLSGPGDYAGESALESVPKLTAPVLYVAATGDSAFASAAQQMYAATPGEKRTLAIVPGQLHGTGLLTVTADGADQAAKAVGDFLKSAAPPKP</sequence>
<keyword evidence="1" id="KW-0732">Signal</keyword>
<evidence type="ECO:0000256" key="1">
    <source>
        <dbReference type="SAM" id="SignalP"/>
    </source>
</evidence>
<proteinExistence type="predicted"/>
<organism evidence="2 3">
    <name type="scientific">Dactylosporangium darangshiense</name>
    <dbReference type="NCBI Taxonomy" id="579108"/>
    <lineage>
        <taxon>Bacteria</taxon>
        <taxon>Bacillati</taxon>
        <taxon>Actinomycetota</taxon>
        <taxon>Actinomycetes</taxon>
        <taxon>Micromonosporales</taxon>
        <taxon>Micromonosporaceae</taxon>
        <taxon>Dactylosporangium</taxon>
    </lineage>
</organism>
<dbReference type="Gene3D" id="3.40.50.1820">
    <property type="entry name" value="alpha/beta hydrolase"/>
    <property type="match status" value="1"/>
</dbReference>
<keyword evidence="3" id="KW-1185">Reference proteome</keyword>
<accession>A0ABP8DN96</accession>
<dbReference type="Proteomes" id="UP001500620">
    <property type="component" value="Unassembled WGS sequence"/>
</dbReference>
<reference evidence="3" key="1">
    <citation type="journal article" date="2019" name="Int. J. Syst. Evol. Microbiol.">
        <title>The Global Catalogue of Microorganisms (GCM) 10K type strain sequencing project: providing services to taxonomists for standard genome sequencing and annotation.</title>
        <authorList>
            <consortium name="The Broad Institute Genomics Platform"/>
            <consortium name="The Broad Institute Genome Sequencing Center for Infectious Disease"/>
            <person name="Wu L."/>
            <person name="Ma J."/>
        </authorList>
    </citation>
    <scope>NUCLEOTIDE SEQUENCE [LARGE SCALE GENOMIC DNA]</scope>
    <source>
        <strain evidence="3">JCM 17441</strain>
    </source>
</reference>
<comment type="caution">
    <text evidence="2">The sequence shown here is derived from an EMBL/GenBank/DDBJ whole genome shotgun (WGS) entry which is preliminary data.</text>
</comment>